<dbReference type="STRING" id="1798228.SAMN05216574_1226"/>
<evidence type="ECO:0000313" key="2">
    <source>
        <dbReference type="Proteomes" id="UP000198589"/>
    </source>
</evidence>
<reference evidence="2" key="1">
    <citation type="submission" date="2016-10" db="EMBL/GenBank/DDBJ databases">
        <authorList>
            <person name="Varghese N."/>
            <person name="Submissions S."/>
        </authorList>
    </citation>
    <scope>NUCLEOTIDE SEQUENCE [LARGE SCALE GENOMIC DNA]</scope>
    <source>
        <strain evidence="2">DSM 46838</strain>
    </source>
</reference>
<proteinExistence type="predicted"/>
<gene>
    <name evidence="1" type="ORF">SAMN05216574_1226</name>
</gene>
<dbReference type="OrthoDB" id="9857909at2"/>
<keyword evidence="2" id="KW-1185">Reference proteome</keyword>
<dbReference type="RefSeq" id="WP_092202769.1">
    <property type="nucleotide sequence ID" value="NZ_FOND01000022.1"/>
</dbReference>
<accession>A0A1I2KIK7</accession>
<dbReference type="EMBL" id="FOND01000022">
    <property type="protein sequence ID" value="SFF66794.1"/>
    <property type="molecule type" value="Genomic_DNA"/>
</dbReference>
<dbReference type="Proteomes" id="UP000198589">
    <property type="component" value="Unassembled WGS sequence"/>
</dbReference>
<evidence type="ECO:0000313" key="1">
    <source>
        <dbReference type="EMBL" id="SFF66794.1"/>
    </source>
</evidence>
<name>A0A1I2KIK7_9ACTN</name>
<dbReference type="AlphaFoldDB" id="A0A1I2KIK7"/>
<protein>
    <submittedName>
        <fullName evidence="1">Uncharacterized protein</fullName>
    </submittedName>
</protein>
<organism evidence="1 2">
    <name type="scientific">Blastococcus tunisiensis</name>
    <dbReference type="NCBI Taxonomy" id="1798228"/>
    <lineage>
        <taxon>Bacteria</taxon>
        <taxon>Bacillati</taxon>
        <taxon>Actinomycetota</taxon>
        <taxon>Actinomycetes</taxon>
        <taxon>Geodermatophilales</taxon>
        <taxon>Geodermatophilaceae</taxon>
        <taxon>Blastococcus</taxon>
    </lineage>
</organism>
<sequence length="84" mass="9664">MAGTQITVEELAEFMQRQLPLTYNLFDENRHEDSQVNTASWARGRIDAFLQIMAIIDKDREAMLRADWVRVVTGKGFMEGDDEA</sequence>